<dbReference type="eggNOG" id="ENOG5033DCJ">
    <property type="taxonomic scope" value="Bacteria"/>
</dbReference>
<protein>
    <recommendedName>
        <fullName evidence="4">Cobalt transporter</fullName>
    </recommendedName>
</protein>
<dbReference type="KEGG" id="dac:Daci_1738"/>
<feature type="chain" id="PRO_5002735065" description="Cobalt transporter" evidence="1">
    <location>
        <begin position="23"/>
        <end position="114"/>
    </location>
</feature>
<reference evidence="3" key="2">
    <citation type="submission" date="2007-11" db="EMBL/GenBank/DDBJ databases">
        <title>Complete sequence of Delftia acidovorans DSM 14801 / SPH-1.</title>
        <authorList>
            <person name="Copeland A."/>
            <person name="Lucas S."/>
            <person name="Lapidus A."/>
            <person name="Barry K."/>
            <person name="Glavina del Rio T."/>
            <person name="Dalin E."/>
            <person name="Tice H."/>
            <person name="Pitluck S."/>
            <person name="Lowry S."/>
            <person name="Clum A."/>
            <person name="Schmutz J."/>
            <person name="Larimer F."/>
            <person name="Land M."/>
            <person name="Hauser L."/>
            <person name="Kyrpides N."/>
            <person name="Kim E."/>
            <person name="Schleheck D."/>
            <person name="Richardson P."/>
        </authorList>
    </citation>
    <scope>NUCLEOTIDE SEQUENCE [LARGE SCALE GENOMIC DNA]</scope>
    <source>
        <strain evidence="3">DSM 14801 / SPH-1</strain>
    </source>
</reference>
<name>A9BT21_DELAS</name>
<evidence type="ECO:0000256" key="1">
    <source>
        <dbReference type="SAM" id="SignalP"/>
    </source>
</evidence>
<sequence>MRKSLILVAVLFGMLWQSLAIAGSAVYGEDFEHTLMHWSEAGHHHHDDGSFHEADSDDASQHVALDAVLSLSALLPSMSLSLPPADAGQVLTLHDAAFPSPSPHRLRRPPRLLL</sequence>
<evidence type="ECO:0000313" key="2">
    <source>
        <dbReference type="EMBL" id="ABX34381.1"/>
    </source>
</evidence>
<dbReference type="AlphaFoldDB" id="A9BT21"/>
<organism evidence="2 3">
    <name type="scientific">Delftia acidovorans (strain DSM 14801 / SPH-1)</name>
    <dbReference type="NCBI Taxonomy" id="398578"/>
    <lineage>
        <taxon>Bacteria</taxon>
        <taxon>Pseudomonadati</taxon>
        <taxon>Pseudomonadota</taxon>
        <taxon>Betaproteobacteria</taxon>
        <taxon>Burkholderiales</taxon>
        <taxon>Comamonadaceae</taxon>
        <taxon>Delftia</taxon>
    </lineage>
</organism>
<evidence type="ECO:0008006" key="4">
    <source>
        <dbReference type="Google" id="ProtNLM"/>
    </source>
</evidence>
<evidence type="ECO:0000313" key="3">
    <source>
        <dbReference type="Proteomes" id="UP000000784"/>
    </source>
</evidence>
<gene>
    <name evidence="2" type="ordered locus">Daci_1738</name>
</gene>
<accession>A9BT21</accession>
<dbReference type="Proteomes" id="UP000000784">
    <property type="component" value="Chromosome"/>
</dbReference>
<dbReference type="EMBL" id="CP000884">
    <property type="protein sequence ID" value="ABX34381.1"/>
    <property type="molecule type" value="Genomic_DNA"/>
</dbReference>
<keyword evidence="3" id="KW-1185">Reference proteome</keyword>
<keyword evidence="1" id="KW-0732">Signal</keyword>
<dbReference type="STRING" id="398578.Daci_1738"/>
<feature type="signal peptide" evidence="1">
    <location>
        <begin position="1"/>
        <end position="22"/>
    </location>
</feature>
<reference evidence="2 3" key="1">
    <citation type="journal article" date="2004" name="Appl. Environ. Microbiol.">
        <title>Mineralization of individual congeners of linear alkylbenzenesulfonate by defined pairs of heterotrophic bacteria.</title>
        <authorList>
            <person name="Schleheck D."/>
            <person name="Knepper T.P."/>
            <person name="Fischer K."/>
            <person name="Cook A.M."/>
        </authorList>
    </citation>
    <scope>NUCLEOTIDE SEQUENCE [LARGE SCALE GENOMIC DNA]</scope>
    <source>
        <strain evidence="3">DSM 14801 / SPH-1</strain>
    </source>
</reference>
<proteinExistence type="predicted"/>
<dbReference type="HOGENOM" id="CLU_168125_0_0_4"/>